<dbReference type="PATRIC" id="fig|176299.10.peg.4675"/>
<dbReference type="PhylomeDB" id="A9CH95"/>
<organism evidence="2 3">
    <name type="scientific">Agrobacterium fabrum (strain C58 / ATCC 33970)</name>
    <name type="common">Agrobacterium tumefaciens (strain C58)</name>
    <dbReference type="NCBI Taxonomy" id="176299"/>
    <lineage>
        <taxon>Bacteria</taxon>
        <taxon>Pseudomonadati</taxon>
        <taxon>Pseudomonadota</taxon>
        <taxon>Alphaproteobacteria</taxon>
        <taxon>Hyphomicrobiales</taxon>
        <taxon>Rhizobiaceae</taxon>
        <taxon>Rhizobium/Agrobacterium group</taxon>
        <taxon>Agrobacterium</taxon>
        <taxon>Agrobacterium tumefaciens complex</taxon>
    </lineage>
</organism>
<dbReference type="GO" id="GO:0016491">
    <property type="term" value="F:oxidoreductase activity"/>
    <property type="evidence" value="ECO:0007669"/>
    <property type="project" value="InterPro"/>
</dbReference>
<dbReference type="PIR" id="AB3156">
    <property type="entry name" value="AB3156"/>
</dbReference>
<dbReference type="PANTHER" id="PTHR43677:SF4">
    <property type="entry name" value="QUINONE OXIDOREDUCTASE-LIKE PROTEIN 2"/>
    <property type="match status" value="1"/>
</dbReference>
<dbReference type="InterPro" id="IPR011032">
    <property type="entry name" value="GroES-like_sf"/>
</dbReference>
<evidence type="ECO:0000313" key="3">
    <source>
        <dbReference type="Proteomes" id="UP000000813"/>
    </source>
</evidence>
<dbReference type="Pfam" id="PF00107">
    <property type="entry name" value="ADH_zinc_N"/>
    <property type="match status" value="1"/>
</dbReference>
<sequence>MKAAVYDQAGPPDVLTYRDVADPIVGPDDVLIAVEAISIEGGDLINRRSTPPPGRPWIVGYAASGRVVGAGANVRDRKVGDRVTAFDMQGSHAELWAVPAIRTWLLPSGVDAASAAALPISFGTAHHCLFARGGLLRNQTVLVQAAAGGVGLAAVQLAAQAGATVIAVSSGESRLQRISSLGADHVVDRSMGNVVEAVRQNTGGKGVDLVIDPVGVTLSASLTLLAPEGRLVFVGNAGGGSLTIDLWPAMQSNQTLLGVFMGPLLERPQVRATVDEMLQMLDRREIRVMIEKTFPLSEAAAAHDFAENAKPLGRVIMEP</sequence>
<evidence type="ECO:0000313" key="2">
    <source>
        <dbReference type="EMBL" id="AAK88577.1"/>
    </source>
</evidence>
<dbReference type="SUPFAM" id="SSF50129">
    <property type="entry name" value="GroES-like"/>
    <property type="match status" value="1"/>
</dbReference>
<dbReference type="BioCyc" id="AGRO:ATU4870-MONOMER"/>
<dbReference type="PIR" id="G98131">
    <property type="entry name" value="G98131"/>
</dbReference>
<reference evidence="2 3" key="1">
    <citation type="journal article" date="2001" name="Science">
        <title>The genome of the natural genetic engineer Agrobacterium tumefaciens C58.</title>
        <authorList>
            <person name="Wood D.W."/>
            <person name="Setubal J.C."/>
            <person name="Kaul R."/>
            <person name="Monks D.E."/>
            <person name="Kitajima J.P."/>
            <person name="Okura V.K."/>
            <person name="Zhou Y."/>
            <person name="Chen L."/>
            <person name="Wood G.E."/>
            <person name="Almeida N.F.Jr."/>
            <person name="Woo L."/>
            <person name="Chen Y."/>
            <person name="Paulsen I.T."/>
            <person name="Eisen J.A."/>
            <person name="Karp P.D."/>
            <person name="Bovee D.Sr."/>
            <person name="Chapman P."/>
            <person name="Clendenning J."/>
            <person name="Deatherage G."/>
            <person name="Gillet W."/>
            <person name="Grant C."/>
            <person name="Kutyavin T."/>
            <person name="Levy R."/>
            <person name="Li M.J."/>
            <person name="McClelland E."/>
            <person name="Palmieri A."/>
            <person name="Raymond C."/>
            <person name="Rouse G."/>
            <person name="Saenphimmachak C."/>
            <person name="Wu Z."/>
            <person name="Romero P."/>
            <person name="Gordon D."/>
            <person name="Zhang S."/>
            <person name="Yoo H."/>
            <person name="Tao Y."/>
            <person name="Biddle P."/>
            <person name="Jung M."/>
            <person name="Krespan W."/>
            <person name="Perry M."/>
            <person name="Gordon-Kamm B."/>
            <person name="Liao L."/>
            <person name="Kim S."/>
            <person name="Hendrick C."/>
            <person name="Zhao Z.Y."/>
            <person name="Dolan M."/>
            <person name="Chumley F."/>
            <person name="Tingey S.V."/>
            <person name="Tomb J.F."/>
            <person name="Gordon M.P."/>
            <person name="Olson M.V."/>
            <person name="Nester E.W."/>
        </authorList>
    </citation>
    <scope>NUCLEOTIDE SEQUENCE [LARGE SCALE GENOMIC DNA]</scope>
    <source>
        <strain evidence="3">C58 / ATCC 33970</strain>
    </source>
</reference>
<protein>
    <submittedName>
        <fullName evidence="2">NADP-dependent quinone oxidoreductase</fullName>
    </submittedName>
</protein>
<dbReference type="EnsemblBacteria" id="AAK88577">
    <property type="protein sequence ID" value="AAK88577"/>
    <property type="gene ID" value="Atu4870"/>
</dbReference>
<dbReference type="Gene3D" id="3.90.180.10">
    <property type="entry name" value="Medium-chain alcohol dehydrogenases, catalytic domain"/>
    <property type="match status" value="1"/>
</dbReference>
<dbReference type="Gene3D" id="3.40.50.720">
    <property type="entry name" value="NAD(P)-binding Rossmann-like Domain"/>
    <property type="match status" value="1"/>
</dbReference>
<evidence type="ECO:0000259" key="1">
    <source>
        <dbReference type="SMART" id="SM00829"/>
    </source>
</evidence>
<dbReference type="RefSeq" id="WP_010974240.1">
    <property type="nucleotide sequence ID" value="NC_003063.2"/>
</dbReference>
<dbReference type="eggNOG" id="COG0604">
    <property type="taxonomic scope" value="Bacteria"/>
</dbReference>
<dbReference type="Proteomes" id="UP000000813">
    <property type="component" value="Chromosome linear"/>
</dbReference>
<dbReference type="HOGENOM" id="CLU_026673_3_1_5"/>
<feature type="domain" description="Enoyl reductase (ER)" evidence="1">
    <location>
        <begin position="10"/>
        <end position="317"/>
    </location>
</feature>
<dbReference type="EMBL" id="AE007870">
    <property type="protein sequence ID" value="AAK88577.1"/>
    <property type="molecule type" value="Genomic_DNA"/>
</dbReference>
<dbReference type="KEGG" id="atu:Atu4870"/>
<dbReference type="STRING" id="176299.Atu4870"/>
<proteinExistence type="predicted"/>
<keyword evidence="3" id="KW-1185">Reference proteome</keyword>
<dbReference type="OrthoDB" id="7355832at2"/>
<gene>
    <name evidence="2" type="ordered locus">Atu4870</name>
</gene>
<dbReference type="Pfam" id="PF08240">
    <property type="entry name" value="ADH_N"/>
    <property type="match status" value="1"/>
</dbReference>
<dbReference type="InterPro" id="IPR020843">
    <property type="entry name" value="ER"/>
</dbReference>
<dbReference type="AlphaFoldDB" id="A9CH95"/>
<reference evidence="2 3" key="2">
    <citation type="journal article" date="2001" name="Science">
        <title>Genome sequence of the plant pathogen and biotechnology agent Agrobacterium tumefaciens C58.</title>
        <authorList>
            <person name="Goodner B."/>
            <person name="Hinkle G."/>
            <person name="Gattung S."/>
            <person name="Miller N."/>
            <person name="Blanchard M."/>
            <person name="Qurollo B."/>
            <person name="Goldman B.S."/>
            <person name="Cao Y."/>
            <person name="Askenazi M."/>
            <person name="Halling C."/>
            <person name="Mullin L."/>
            <person name="Houmiel K."/>
            <person name="Gordon J."/>
            <person name="Vaudin M."/>
            <person name="Iartchouk O."/>
            <person name="Epp A."/>
            <person name="Liu F."/>
            <person name="Wollam C."/>
            <person name="Allinger M."/>
            <person name="Doughty D."/>
            <person name="Scott C."/>
            <person name="Lappas C."/>
            <person name="Markelz B."/>
            <person name="Flanagan C."/>
            <person name="Crowell C."/>
            <person name="Gurson J."/>
            <person name="Lomo C."/>
            <person name="Sear C."/>
            <person name="Strub G."/>
            <person name="Cielo C."/>
            <person name="Slater S."/>
        </authorList>
    </citation>
    <scope>NUCLEOTIDE SEQUENCE [LARGE SCALE GENOMIC DNA]</scope>
    <source>
        <strain evidence="3">C58 / ATCC 33970</strain>
    </source>
</reference>
<dbReference type="GeneID" id="1136744"/>
<dbReference type="InterPro" id="IPR013154">
    <property type="entry name" value="ADH-like_N"/>
</dbReference>
<dbReference type="PANTHER" id="PTHR43677">
    <property type="entry name" value="SHORT-CHAIN DEHYDROGENASE/REDUCTASE"/>
    <property type="match status" value="1"/>
</dbReference>
<dbReference type="InterPro" id="IPR036291">
    <property type="entry name" value="NAD(P)-bd_dom_sf"/>
</dbReference>
<dbReference type="SMART" id="SM00829">
    <property type="entry name" value="PKS_ER"/>
    <property type="match status" value="1"/>
</dbReference>
<dbReference type="SUPFAM" id="SSF51735">
    <property type="entry name" value="NAD(P)-binding Rossmann-fold domains"/>
    <property type="match status" value="1"/>
</dbReference>
<accession>A9CH95</accession>
<dbReference type="InterPro" id="IPR051397">
    <property type="entry name" value="Zn-ADH-like_protein"/>
</dbReference>
<name>A9CH95_AGRFC</name>
<dbReference type="InterPro" id="IPR013149">
    <property type="entry name" value="ADH-like_C"/>
</dbReference>